<dbReference type="RefSeq" id="WP_152714837.1">
    <property type="nucleotide sequence ID" value="NZ_VOSJ01000151.1"/>
</dbReference>
<accession>A0A5N7MQX2</accession>
<sequence length="309" mass="34125">MNNIAIEADPLSPVILIAANGSLRRVGVEIEFLGPHAWTAAHALANDLGGTCEAEDPHAFRVSGTPLGDLLIETDLRHVHPDRHPELGLRLGRRAAAWLGTAASPFVPRELITAPIPIARLSEMDAIVASLRAAGARGRGAVLWDSLGLHFNIDPPRLDAATVTAFLKAFLLVGDRLRQEIARTSLRRAFVLPPDYPQAYKRRVLDPDYWPDLTQLTTDYLAANPTRKRALDLLPLLTHFDEERVRSALPHEKIGSRPVFHYRLPQAQLSDPTWSIMPDWERWLSVERLAMNLGQLAAGGKAALSQHLP</sequence>
<comment type="caution">
    <text evidence="1">The sequence shown here is derived from an EMBL/GenBank/DDBJ whole genome shotgun (WGS) entry which is preliminary data.</text>
</comment>
<evidence type="ECO:0008006" key="3">
    <source>
        <dbReference type="Google" id="ProtNLM"/>
    </source>
</evidence>
<reference evidence="1 2" key="1">
    <citation type="journal article" date="2019" name="Syst. Appl. Microbiol.">
        <title>Microvirga tunisiensis sp. nov., a root nodule symbiotic bacterium isolated from Lupinus micranthus and L. luteus grown in Northern Tunisia.</title>
        <authorList>
            <person name="Msaddak A."/>
            <person name="Rejili M."/>
            <person name="Duran D."/>
            <person name="Mars M."/>
            <person name="Palacios J.M."/>
            <person name="Ruiz-Argueso T."/>
            <person name="Rey L."/>
            <person name="Imperial J."/>
        </authorList>
    </citation>
    <scope>NUCLEOTIDE SEQUENCE [LARGE SCALE GENOMIC DNA]</scope>
    <source>
        <strain evidence="1 2">Lmie10</strain>
    </source>
</reference>
<evidence type="ECO:0000313" key="1">
    <source>
        <dbReference type="EMBL" id="MPR28514.1"/>
    </source>
</evidence>
<keyword evidence="2" id="KW-1185">Reference proteome</keyword>
<evidence type="ECO:0000313" key="2">
    <source>
        <dbReference type="Proteomes" id="UP000403266"/>
    </source>
</evidence>
<protein>
    <recommendedName>
        <fullName evidence="3">Amidoligase enzyme</fullName>
    </recommendedName>
</protein>
<dbReference type="Proteomes" id="UP000403266">
    <property type="component" value="Unassembled WGS sequence"/>
</dbReference>
<dbReference type="Pfam" id="PF12224">
    <property type="entry name" value="Amidoligase_2"/>
    <property type="match status" value="1"/>
</dbReference>
<dbReference type="AlphaFoldDB" id="A0A5N7MQX2"/>
<name>A0A5N7MQX2_9HYPH</name>
<dbReference type="InterPro" id="IPR022025">
    <property type="entry name" value="Amidoligase_2"/>
</dbReference>
<dbReference type="OrthoDB" id="5597599at2"/>
<gene>
    <name evidence="1" type="ORF">FS320_26045</name>
</gene>
<dbReference type="EMBL" id="VOSK01000151">
    <property type="protein sequence ID" value="MPR28514.1"/>
    <property type="molecule type" value="Genomic_DNA"/>
</dbReference>
<proteinExistence type="predicted"/>
<organism evidence="1 2">
    <name type="scientific">Microvirga tunisiensis</name>
    <dbReference type="NCBI Taxonomy" id="2108360"/>
    <lineage>
        <taxon>Bacteria</taxon>
        <taxon>Pseudomonadati</taxon>
        <taxon>Pseudomonadota</taxon>
        <taxon>Alphaproteobacteria</taxon>
        <taxon>Hyphomicrobiales</taxon>
        <taxon>Methylobacteriaceae</taxon>
        <taxon>Microvirga</taxon>
    </lineage>
</organism>